<reference evidence="2" key="1">
    <citation type="submission" date="2025-08" db="UniProtKB">
        <authorList>
            <consortium name="Ensembl"/>
        </authorList>
    </citation>
    <scope>IDENTIFICATION</scope>
</reference>
<dbReference type="InterPro" id="IPR050111">
    <property type="entry name" value="C-type_lectin/snaclec_domain"/>
</dbReference>
<sequence length="204" mass="23637">EIKFLIYVFASDSHCDPGYLLYEDFCYHFESESVKNWQDAETHCSREQGHLASFHSEEQLSFLIGEKAFYVSARPGDVWTGLNDLVVTGMFTWSDDHMVTFTYWAPGEPNNHDGFSEDCVEMLHQVRRIEITVSYTYTFILQIQSQNLTKVYLYSFLFLFFAVNCGHFDVNLLFSRLDDGTTCPVQNSIPTYVKCPKHITQCPL</sequence>
<dbReference type="GeneTree" id="ENSGT01150000286973"/>
<dbReference type="InterPro" id="IPR016186">
    <property type="entry name" value="C-type_lectin-like/link_sf"/>
</dbReference>
<reference evidence="2" key="2">
    <citation type="submission" date="2025-09" db="UniProtKB">
        <authorList>
            <consortium name="Ensembl"/>
        </authorList>
    </citation>
    <scope>IDENTIFICATION</scope>
</reference>
<dbReference type="InterPro" id="IPR016187">
    <property type="entry name" value="CTDL_fold"/>
</dbReference>
<dbReference type="AlphaFoldDB" id="A0A8C9Z2Y5"/>
<name>A0A8C9Z2Y5_SANLU</name>
<protein>
    <recommendedName>
        <fullName evidence="1">C-type lectin domain-containing protein</fullName>
    </recommendedName>
</protein>
<accession>A0A8C9Z2Y5</accession>
<evidence type="ECO:0000259" key="1">
    <source>
        <dbReference type="PROSITE" id="PS50041"/>
    </source>
</evidence>
<dbReference type="InterPro" id="IPR001304">
    <property type="entry name" value="C-type_lectin-like"/>
</dbReference>
<dbReference type="PROSITE" id="PS50041">
    <property type="entry name" value="C_TYPE_LECTIN_2"/>
    <property type="match status" value="1"/>
</dbReference>
<evidence type="ECO:0000313" key="3">
    <source>
        <dbReference type="Proteomes" id="UP000694568"/>
    </source>
</evidence>
<feature type="domain" description="C-type lectin" evidence="1">
    <location>
        <begin position="22"/>
        <end position="122"/>
    </location>
</feature>
<keyword evidence="3" id="KW-1185">Reference proteome</keyword>
<dbReference type="Pfam" id="PF00059">
    <property type="entry name" value="Lectin_C"/>
    <property type="match status" value="1"/>
</dbReference>
<evidence type="ECO:0000313" key="2">
    <source>
        <dbReference type="Ensembl" id="ENSSLUP00000033191.1"/>
    </source>
</evidence>
<dbReference type="Proteomes" id="UP000694568">
    <property type="component" value="Unplaced"/>
</dbReference>
<dbReference type="Ensembl" id="ENSSLUT00000034235.1">
    <property type="protein sequence ID" value="ENSSLUP00000033191.1"/>
    <property type="gene ID" value="ENSSLUG00000014801.1"/>
</dbReference>
<dbReference type="SUPFAM" id="SSF56436">
    <property type="entry name" value="C-type lectin-like"/>
    <property type="match status" value="1"/>
</dbReference>
<proteinExistence type="predicted"/>
<dbReference type="Gene3D" id="3.10.100.10">
    <property type="entry name" value="Mannose-Binding Protein A, subunit A"/>
    <property type="match status" value="1"/>
</dbReference>
<organism evidence="2 3">
    <name type="scientific">Sander lucioperca</name>
    <name type="common">Pike-perch</name>
    <name type="synonym">Perca lucioperca</name>
    <dbReference type="NCBI Taxonomy" id="283035"/>
    <lineage>
        <taxon>Eukaryota</taxon>
        <taxon>Metazoa</taxon>
        <taxon>Chordata</taxon>
        <taxon>Craniata</taxon>
        <taxon>Vertebrata</taxon>
        <taxon>Euteleostomi</taxon>
        <taxon>Actinopterygii</taxon>
        <taxon>Neopterygii</taxon>
        <taxon>Teleostei</taxon>
        <taxon>Neoteleostei</taxon>
        <taxon>Acanthomorphata</taxon>
        <taxon>Eupercaria</taxon>
        <taxon>Perciformes</taxon>
        <taxon>Percoidei</taxon>
        <taxon>Percidae</taxon>
        <taxon>Luciopercinae</taxon>
        <taxon>Sander</taxon>
    </lineage>
</organism>
<dbReference type="PANTHER" id="PTHR22803">
    <property type="entry name" value="MANNOSE, PHOSPHOLIPASE, LECTIN RECEPTOR RELATED"/>
    <property type="match status" value="1"/>
</dbReference>
<dbReference type="SMART" id="SM00034">
    <property type="entry name" value="CLECT"/>
    <property type="match status" value="1"/>
</dbReference>